<dbReference type="SUPFAM" id="SSF54631">
    <property type="entry name" value="CBS-domain pair"/>
    <property type="match status" value="1"/>
</dbReference>
<evidence type="ECO:0000256" key="1">
    <source>
        <dbReference type="ARBA" id="ARBA00023122"/>
    </source>
</evidence>
<reference evidence="4 5" key="1">
    <citation type="submission" date="2019-02" db="EMBL/GenBank/DDBJ databases">
        <title>Deep-cultivation of Planctomycetes and their phenomic and genomic characterization uncovers novel biology.</title>
        <authorList>
            <person name="Wiegand S."/>
            <person name="Jogler M."/>
            <person name="Boedeker C."/>
            <person name="Pinto D."/>
            <person name="Vollmers J."/>
            <person name="Rivas-Marin E."/>
            <person name="Kohn T."/>
            <person name="Peeters S.H."/>
            <person name="Heuer A."/>
            <person name="Rast P."/>
            <person name="Oberbeckmann S."/>
            <person name="Bunk B."/>
            <person name="Jeske O."/>
            <person name="Meyerdierks A."/>
            <person name="Storesund J.E."/>
            <person name="Kallscheuer N."/>
            <person name="Luecker S."/>
            <person name="Lage O.M."/>
            <person name="Pohl T."/>
            <person name="Merkel B.J."/>
            <person name="Hornburger P."/>
            <person name="Mueller R.-W."/>
            <person name="Bruemmer F."/>
            <person name="Labrenz M."/>
            <person name="Spormann A.M."/>
            <person name="Op Den Camp H."/>
            <person name="Overmann J."/>
            <person name="Amann R."/>
            <person name="Jetten M.S.M."/>
            <person name="Mascher T."/>
            <person name="Medema M.H."/>
            <person name="Devos D.P."/>
            <person name="Kaster A.-K."/>
            <person name="Ovreas L."/>
            <person name="Rohde M."/>
            <person name="Galperin M.Y."/>
            <person name="Jogler C."/>
        </authorList>
    </citation>
    <scope>NUCLEOTIDE SEQUENCE [LARGE SCALE GENOMIC DNA]</scope>
    <source>
        <strain evidence="4 5">Pla52n</strain>
    </source>
</reference>
<name>A0A5C6B317_9BACT</name>
<gene>
    <name evidence="4" type="ORF">Pla52n_20590</name>
</gene>
<feature type="domain" description="CBS" evidence="3">
    <location>
        <begin position="109"/>
        <end position="165"/>
    </location>
</feature>
<dbReference type="InterPro" id="IPR051257">
    <property type="entry name" value="Diverse_CBS-Domain"/>
</dbReference>
<dbReference type="EMBL" id="SJPN01000002">
    <property type="protein sequence ID" value="TWU06338.1"/>
    <property type="molecule type" value="Genomic_DNA"/>
</dbReference>
<evidence type="ECO:0000313" key="5">
    <source>
        <dbReference type="Proteomes" id="UP000320176"/>
    </source>
</evidence>
<dbReference type="InterPro" id="IPR046342">
    <property type="entry name" value="CBS_dom_sf"/>
</dbReference>
<comment type="caution">
    <text evidence="4">The sequence shown here is derived from an EMBL/GenBank/DDBJ whole genome shotgun (WGS) entry which is preliminary data.</text>
</comment>
<proteinExistence type="predicted"/>
<evidence type="ECO:0000313" key="4">
    <source>
        <dbReference type="EMBL" id="TWU06338.1"/>
    </source>
</evidence>
<keyword evidence="1 2" id="KW-0129">CBS domain</keyword>
<evidence type="ECO:0000256" key="2">
    <source>
        <dbReference type="PROSITE-ProRule" id="PRU00703"/>
    </source>
</evidence>
<protein>
    <submittedName>
        <fullName evidence="4">Putative voltage-gated ClC-type chloride channel ClcB</fullName>
    </submittedName>
</protein>
<sequence>MSREEWTVADIMQAGVKTVAPDVSLPDLEAMFLKDQISSYPVIDEGRLVGVVSRSDIVRQICQEREVAQSVSDFHFDETSFYEVPMESLTQVADRIGERIESLTVADVMNKRPLTIGLDTPIRDVAQQFIARQVHRFPVTDQGTLVGIVSTTDLVRLIAQGVLDRTAR</sequence>
<keyword evidence="5" id="KW-1185">Reference proteome</keyword>
<dbReference type="Proteomes" id="UP000320176">
    <property type="component" value="Unassembled WGS sequence"/>
</dbReference>
<organism evidence="4 5">
    <name type="scientific">Stieleria varia</name>
    <dbReference type="NCBI Taxonomy" id="2528005"/>
    <lineage>
        <taxon>Bacteria</taxon>
        <taxon>Pseudomonadati</taxon>
        <taxon>Planctomycetota</taxon>
        <taxon>Planctomycetia</taxon>
        <taxon>Pirellulales</taxon>
        <taxon>Pirellulaceae</taxon>
        <taxon>Stieleria</taxon>
    </lineage>
</organism>
<feature type="domain" description="CBS" evidence="3">
    <location>
        <begin position="12"/>
        <end position="67"/>
    </location>
</feature>
<dbReference type="AlphaFoldDB" id="A0A5C6B317"/>
<dbReference type="PANTHER" id="PTHR43080">
    <property type="entry name" value="CBS DOMAIN-CONTAINING PROTEIN CBSX3, MITOCHONDRIAL"/>
    <property type="match status" value="1"/>
</dbReference>
<dbReference type="Pfam" id="PF00571">
    <property type="entry name" value="CBS"/>
    <property type="match status" value="2"/>
</dbReference>
<dbReference type="Gene3D" id="3.10.580.10">
    <property type="entry name" value="CBS-domain"/>
    <property type="match status" value="1"/>
</dbReference>
<dbReference type="RefSeq" id="WP_197454464.1">
    <property type="nucleotide sequence ID" value="NZ_CP151726.1"/>
</dbReference>
<dbReference type="SMART" id="SM00116">
    <property type="entry name" value="CBS"/>
    <property type="match status" value="2"/>
</dbReference>
<accession>A0A5C6B317</accession>
<dbReference type="PROSITE" id="PS51371">
    <property type="entry name" value="CBS"/>
    <property type="match status" value="2"/>
</dbReference>
<dbReference type="PANTHER" id="PTHR43080:SF29">
    <property type="entry name" value="OS02G0818000 PROTEIN"/>
    <property type="match status" value="1"/>
</dbReference>
<evidence type="ECO:0000259" key="3">
    <source>
        <dbReference type="PROSITE" id="PS51371"/>
    </source>
</evidence>
<dbReference type="InterPro" id="IPR000644">
    <property type="entry name" value="CBS_dom"/>
</dbReference>